<reference evidence="1 2" key="1">
    <citation type="journal article" date="2020" name="Cell Rep.">
        <title>Local necrotic cells trigger systemic immune activation via gut microbiome dysbiosis in Drosophila.</title>
        <authorList>
            <person name="Kosakamoto H."/>
            <person name="Yamauchi T."/>
            <person name="Akuzawa-Tokita Y."/>
            <person name="Nishimura K."/>
            <person name="Soga T."/>
            <person name="Murakami T."/>
            <person name="Mori H."/>
            <person name="Yamamoto K."/>
            <person name="Miyazaki R."/>
            <person name="Koto A."/>
            <person name="Miura M."/>
            <person name="Obata F."/>
        </authorList>
    </citation>
    <scope>NUCLEOTIDE SEQUENCE [LARGE SCALE GENOMIC DNA]</scope>
    <source>
        <strain evidence="1 2">Ai</strain>
    </source>
</reference>
<dbReference type="RefSeq" id="WP_202205677.1">
    <property type="nucleotide sequence ID" value="NZ_BLJP01000001.1"/>
</dbReference>
<gene>
    <name evidence="1" type="ORF">DmAi_06690</name>
</gene>
<comment type="caution">
    <text evidence="1">The sequence shown here is derived from an EMBL/GenBank/DDBJ whole genome shotgun (WGS) entry which is preliminary data.</text>
</comment>
<evidence type="ECO:0000313" key="1">
    <source>
        <dbReference type="EMBL" id="GFE92610.1"/>
    </source>
</evidence>
<keyword evidence="2" id="KW-1185">Reference proteome</keyword>
<dbReference type="EMBL" id="BLJP01000001">
    <property type="protein sequence ID" value="GFE92610.1"/>
    <property type="molecule type" value="Genomic_DNA"/>
</dbReference>
<evidence type="ECO:0008006" key="3">
    <source>
        <dbReference type="Google" id="ProtNLM"/>
    </source>
</evidence>
<dbReference type="Proteomes" id="UP000548726">
    <property type="component" value="Unassembled WGS sequence"/>
</dbReference>
<dbReference type="AlphaFoldDB" id="A0A6V8I4Y5"/>
<accession>A0A6V8I4Y5</accession>
<sequence length="537" mass="56369">MQQRCFLGSLAFGPAASRTTTYLSDTGYVDTTAHIPYPPYLSACPDMDRELDITLSGTGLTQTFGQMTVNLEPGVADACNVKNHTADIALRTGLRTYDPGRGWWMDPDASACVPLFSGSAASWRTGATQGTLTLSGPAALSRALPLKTYAGTGGVEGGTTLTGKAKPKLRGFAAGMTPVCVDSVNQIYQVSDAPVQIANVSGSSIPNLTVFEGGVPGAWSGSSTAGSWSYGGMVSDITSTDPAAGHYVVETGQRGTFVRLGGTPVYTITISATGLFPDGTHVSRLHDLVRQVLVQDIGIPAATIATDWADPFDAAAGSAVASDAGAYWDGSSSYTGADMVTTLLQGTLRKLTYDRDGTLRLIGITPTFLTLVPNIWGKLAVRPEEVIEIRQTDLPSELALPLTCGRCTYARNYTVLTGNNVSPKAISATLGSQRAAVTVGTDAPTLEVVSPPDVLTAFQTAAAAQVVADAINKLWTYPDRRLFYVTIPFARISDYRIGSEMMLFANVDGLRNGIGGLVVGESYRGSSPGEITFTVLV</sequence>
<organism evidence="1 2">
    <name type="scientific">Acetobacter persici</name>
    <dbReference type="NCBI Taxonomy" id="1076596"/>
    <lineage>
        <taxon>Bacteria</taxon>
        <taxon>Pseudomonadati</taxon>
        <taxon>Pseudomonadota</taxon>
        <taxon>Alphaproteobacteria</taxon>
        <taxon>Acetobacterales</taxon>
        <taxon>Acetobacteraceae</taxon>
        <taxon>Acetobacter</taxon>
    </lineage>
</organism>
<evidence type="ECO:0000313" key="2">
    <source>
        <dbReference type="Proteomes" id="UP000548726"/>
    </source>
</evidence>
<name>A0A6V8I4Y5_9PROT</name>
<proteinExistence type="predicted"/>
<protein>
    <recommendedName>
        <fullName evidence="3">Tip attachment protein J domain-containing protein</fullName>
    </recommendedName>
</protein>